<comment type="function">
    <text evidence="1 12">Core component of nucleosome. Nucleosomes wrap and compact DNA into chromatin, limiting DNA accessibility to the cellular machineries which require DNA as a template. Histones thereby play a central role in transcription regulation, DNA repair, DNA replication and chromosomal stability. DNA accessibility is regulated via a complex set of post-translational modifications of histones, also called histone code, and nucleosome remodeling.</text>
</comment>
<evidence type="ECO:0000256" key="8">
    <source>
        <dbReference type="ARBA" id="ARBA00022990"/>
    </source>
</evidence>
<evidence type="ECO:0000259" key="13">
    <source>
        <dbReference type="SMART" id="SM00803"/>
    </source>
</evidence>
<comment type="similarity">
    <text evidence="4 12">Belongs to the histone H4 family.</text>
</comment>
<proteinExistence type="inferred from homology"/>
<dbReference type="CDD" id="cd22912">
    <property type="entry name" value="HFD_H4"/>
    <property type="match status" value="1"/>
</dbReference>
<dbReference type="GO" id="GO:0046982">
    <property type="term" value="F:protein heterodimerization activity"/>
    <property type="evidence" value="ECO:0007669"/>
    <property type="project" value="InterPro"/>
</dbReference>
<evidence type="ECO:0000256" key="5">
    <source>
        <dbReference type="ARBA" id="ARBA00020836"/>
    </source>
</evidence>
<keyword evidence="8" id="KW-0007">Acetylation</keyword>
<evidence type="ECO:0000256" key="6">
    <source>
        <dbReference type="ARBA" id="ARBA00022454"/>
    </source>
</evidence>
<dbReference type="Pfam" id="PF15511">
    <property type="entry name" value="CENP-T_C"/>
    <property type="match status" value="1"/>
</dbReference>
<evidence type="ECO:0000256" key="9">
    <source>
        <dbReference type="ARBA" id="ARBA00023125"/>
    </source>
</evidence>
<dbReference type="InterPro" id="IPR019809">
    <property type="entry name" value="Histone_H4_CS"/>
</dbReference>
<dbReference type="PROSITE" id="PS00047">
    <property type="entry name" value="HISTONE_H4"/>
    <property type="match status" value="1"/>
</dbReference>
<dbReference type="InterPro" id="IPR035425">
    <property type="entry name" value="CENP-T/H4_C"/>
</dbReference>
<evidence type="ECO:0000256" key="11">
    <source>
        <dbReference type="ARBA" id="ARBA00023269"/>
    </source>
</evidence>
<dbReference type="InterPro" id="IPR004823">
    <property type="entry name" value="TAF_TATA-bd_Histone-like_dom"/>
</dbReference>
<comment type="subunit">
    <text evidence="12">The nucleosome is a histone octamer containing two molecules each of H2A, H2B, H3 and H4 assembled in one H3-H4 heterotetramer and two H2A-H2B heterodimers. The octamer wraps approximately 147 bp of DNA.</text>
</comment>
<dbReference type="GO" id="GO:0030527">
    <property type="term" value="F:structural constituent of chromatin"/>
    <property type="evidence" value="ECO:0007669"/>
    <property type="project" value="InterPro"/>
</dbReference>
<keyword evidence="10 12" id="KW-0539">Nucleus</keyword>
<dbReference type="GO" id="GO:0000786">
    <property type="term" value="C:nucleosome"/>
    <property type="evidence" value="ECO:0007669"/>
    <property type="project" value="UniProtKB-KW"/>
</dbReference>
<keyword evidence="14" id="KW-1185">Reference proteome</keyword>
<dbReference type="InterPro" id="IPR001951">
    <property type="entry name" value="Histone_H4"/>
</dbReference>
<feature type="domain" description="TATA box binding protein associated factor (TAF) histone-like fold" evidence="13">
    <location>
        <begin position="22"/>
        <end position="79"/>
    </location>
</feature>
<protein>
    <recommendedName>
        <fullName evidence="5 12">Histone H4</fullName>
    </recommendedName>
</protein>
<evidence type="ECO:0000256" key="12">
    <source>
        <dbReference type="RuleBase" id="RU000528"/>
    </source>
</evidence>
<evidence type="ECO:0000256" key="2">
    <source>
        <dbReference type="ARBA" id="ARBA00004123"/>
    </source>
</evidence>
<comment type="subcellular location">
    <subcellularLocation>
        <location evidence="3">Chromosome</location>
    </subcellularLocation>
    <subcellularLocation>
        <location evidence="2">Nucleus</location>
    </subcellularLocation>
</comment>
<evidence type="ECO:0000313" key="14">
    <source>
        <dbReference type="Proteomes" id="UP000887578"/>
    </source>
</evidence>
<dbReference type="GO" id="GO:0005634">
    <property type="term" value="C:nucleus"/>
    <property type="evidence" value="ECO:0007669"/>
    <property type="project" value="UniProtKB-SubCell"/>
</dbReference>
<evidence type="ECO:0000256" key="1">
    <source>
        <dbReference type="ARBA" id="ARBA00002001"/>
    </source>
</evidence>
<dbReference type="SMART" id="SM00803">
    <property type="entry name" value="TAF"/>
    <property type="match status" value="1"/>
</dbReference>
<dbReference type="SMART" id="SM00417">
    <property type="entry name" value="H4"/>
    <property type="match status" value="1"/>
</dbReference>
<keyword evidence="7" id="KW-0488">Methylation</keyword>
<dbReference type="PANTHER" id="PTHR10484">
    <property type="entry name" value="HISTONE H4"/>
    <property type="match status" value="1"/>
</dbReference>
<sequence>MSGRGKGEGAKRHRKVLIDSILGFTKPVIRRLARRAGVKSSFMRKLHFLEEIIRDSVTYCEHAKRKTLTAMDVVHALKRQRRTLYGFDS</sequence>
<keyword evidence="6 12" id="KW-0158">Chromosome</keyword>
<evidence type="ECO:0000256" key="10">
    <source>
        <dbReference type="ARBA" id="ARBA00023242"/>
    </source>
</evidence>
<dbReference type="PRINTS" id="PR00623">
    <property type="entry name" value="HISTONEH4"/>
</dbReference>
<keyword evidence="9 12" id="KW-0238">DNA-binding</keyword>
<evidence type="ECO:0000256" key="4">
    <source>
        <dbReference type="ARBA" id="ARBA00006564"/>
    </source>
</evidence>
<dbReference type="Gene3D" id="1.10.20.10">
    <property type="entry name" value="Histone, subunit A"/>
    <property type="match status" value="1"/>
</dbReference>
<evidence type="ECO:0000313" key="15">
    <source>
        <dbReference type="WBParaSite" id="PDA_v2.g5080.t1"/>
    </source>
</evidence>
<reference evidence="15" key="1">
    <citation type="submission" date="2022-11" db="UniProtKB">
        <authorList>
            <consortium name="WormBaseParasite"/>
        </authorList>
    </citation>
    <scope>IDENTIFICATION</scope>
</reference>
<dbReference type="Proteomes" id="UP000887578">
    <property type="component" value="Unplaced"/>
</dbReference>
<dbReference type="AlphaFoldDB" id="A0A914QMV3"/>
<dbReference type="InterPro" id="IPR009072">
    <property type="entry name" value="Histone-fold"/>
</dbReference>
<organism evidence="14 15">
    <name type="scientific">Panagrolaimus davidi</name>
    <dbReference type="NCBI Taxonomy" id="227884"/>
    <lineage>
        <taxon>Eukaryota</taxon>
        <taxon>Metazoa</taxon>
        <taxon>Ecdysozoa</taxon>
        <taxon>Nematoda</taxon>
        <taxon>Chromadorea</taxon>
        <taxon>Rhabditida</taxon>
        <taxon>Tylenchina</taxon>
        <taxon>Panagrolaimomorpha</taxon>
        <taxon>Panagrolaimoidea</taxon>
        <taxon>Panagrolaimidae</taxon>
        <taxon>Panagrolaimus</taxon>
    </lineage>
</organism>
<evidence type="ECO:0000256" key="3">
    <source>
        <dbReference type="ARBA" id="ARBA00004286"/>
    </source>
</evidence>
<accession>A0A914QMV3</accession>
<evidence type="ECO:0000256" key="7">
    <source>
        <dbReference type="ARBA" id="ARBA00022481"/>
    </source>
</evidence>
<dbReference type="GO" id="GO:0003677">
    <property type="term" value="F:DNA binding"/>
    <property type="evidence" value="ECO:0007669"/>
    <property type="project" value="UniProtKB-KW"/>
</dbReference>
<keyword evidence="11 12" id="KW-0544">Nucleosome core</keyword>
<dbReference type="WBParaSite" id="PDA_v2.g5080.t1">
    <property type="protein sequence ID" value="PDA_v2.g5080.t1"/>
    <property type="gene ID" value="PDA_v2.g5080"/>
</dbReference>
<dbReference type="SUPFAM" id="SSF47113">
    <property type="entry name" value="Histone-fold"/>
    <property type="match status" value="1"/>
</dbReference>
<name>A0A914QMV3_9BILA</name>